<gene>
    <name evidence="2" type="ORF">EE393_16495</name>
</gene>
<reference evidence="2" key="1">
    <citation type="submission" date="2018-11" db="EMBL/GenBank/DDBJ databases">
        <authorList>
            <consortium name="PulseNet: The National Subtyping Network for Foodborne Disease Surveillance"/>
            <person name="Tarr C.L."/>
            <person name="Trees E."/>
            <person name="Katz L.S."/>
            <person name="Carleton-Romer H.A."/>
            <person name="Stroika S."/>
            <person name="Kucerova Z."/>
            <person name="Roache K.F."/>
            <person name="Sabol A.L."/>
            <person name="Besser J."/>
            <person name="Gerner-Smidt P."/>
        </authorList>
    </citation>
    <scope>NUCLEOTIDE SEQUENCE [LARGE SCALE GENOMIC DNA]</scope>
    <source>
        <strain evidence="2">PNUSAS058450</strain>
    </source>
</reference>
<dbReference type="Proteomes" id="UP000885336">
    <property type="component" value="Unassembled WGS sequence"/>
</dbReference>
<protein>
    <recommendedName>
        <fullName evidence="3">Lipoprotein</fullName>
    </recommendedName>
</protein>
<organism evidence="2">
    <name type="scientific">Salmonella enterica</name>
    <name type="common">Salmonella choleraesuis</name>
    <dbReference type="NCBI Taxonomy" id="28901"/>
    <lineage>
        <taxon>Bacteria</taxon>
        <taxon>Pseudomonadati</taxon>
        <taxon>Pseudomonadota</taxon>
        <taxon>Gammaproteobacteria</taxon>
        <taxon>Enterobacterales</taxon>
        <taxon>Enterobacteriaceae</taxon>
        <taxon>Salmonella</taxon>
    </lineage>
</organism>
<name>A0A3I2BGH2_SALER</name>
<dbReference type="AlphaFoldDB" id="A0A3I2BGH2"/>
<proteinExistence type="predicted"/>
<feature type="chain" id="PRO_5030077428" description="Lipoprotein" evidence="1">
    <location>
        <begin position="33"/>
        <end position="60"/>
    </location>
</feature>
<comment type="caution">
    <text evidence="2">The sequence shown here is derived from an EMBL/GenBank/DDBJ whole genome shotgun (WGS) entry which is preliminary data.</text>
</comment>
<sequence length="60" mass="6089">MLSVTAINQPQTRNTIVKYILLASTLLLSACAGPGGSAWGIVPANSDICPSGRSASGVCR</sequence>
<feature type="signal peptide" evidence="1">
    <location>
        <begin position="1"/>
        <end position="32"/>
    </location>
</feature>
<dbReference type="EMBL" id="RNKS01000039">
    <property type="protein sequence ID" value="MGD30542.1"/>
    <property type="molecule type" value="Genomic_DNA"/>
</dbReference>
<evidence type="ECO:0008006" key="3">
    <source>
        <dbReference type="Google" id="ProtNLM"/>
    </source>
</evidence>
<evidence type="ECO:0000256" key="1">
    <source>
        <dbReference type="SAM" id="SignalP"/>
    </source>
</evidence>
<accession>A0A3I2BGH2</accession>
<evidence type="ECO:0000313" key="2">
    <source>
        <dbReference type="EMBL" id="MGD30542.1"/>
    </source>
</evidence>
<keyword evidence="1" id="KW-0732">Signal</keyword>